<sequence>MAQIRGRTTPRLTSGGSAYLSTVTYTPSHQMQGSDSPSYLLHVTGLILNQRDQNGDFWYGSTVDSGTVPSAPWYSVRQDYPG</sequence>
<dbReference type="AlphaFoldDB" id="A0A8X6GEZ8"/>
<evidence type="ECO:0000313" key="2">
    <source>
        <dbReference type="Proteomes" id="UP000887116"/>
    </source>
</evidence>
<evidence type="ECO:0000313" key="1">
    <source>
        <dbReference type="EMBL" id="GFR02553.1"/>
    </source>
</evidence>
<accession>A0A8X6GEZ8</accession>
<dbReference type="Proteomes" id="UP000887116">
    <property type="component" value="Unassembled WGS sequence"/>
</dbReference>
<name>A0A8X6GEZ8_TRICU</name>
<proteinExistence type="predicted"/>
<comment type="caution">
    <text evidence="1">The sequence shown here is derived from an EMBL/GenBank/DDBJ whole genome shotgun (WGS) entry which is preliminary data.</text>
</comment>
<keyword evidence="2" id="KW-1185">Reference proteome</keyword>
<organism evidence="1 2">
    <name type="scientific">Trichonephila clavata</name>
    <name type="common">Joro spider</name>
    <name type="synonym">Nephila clavata</name>
    <dbReference type="NCBI Taxonomy" id="2740835"/>
    <lineage>
        <taxon>Eukaryota</taxon>
        <taxon>Metazoa</taxon>
        <taxon>Ecdysozoa</taxon>
        <taxon>Arthropoda</taxon>
        <taxon>Chelicerata</taxon>
        <taxon>Arachnida</taxon>
        <taxon>Araneae</taxon>
        <taxon>Araneomorphae</taxon>
        <taxon>Entelegynae</taxon>
        <taxon>Araneoidea</taxon>
        <taxon>Nephilidae</taxon>
        <taxon>Trichonephila</taxon>
    </lineage>
</organism>
<reference evidence="1" key="1">
    <citation type="submission" date="2020-07" db="EMBL/GenBank/DDBJ databases">
        <title>Multicomponent nature underlies the extraordinary mechanical properties of spider dragline silk.</title>
        <authorList>
            <person name="Kono N."/>
            <person name="Nakamura H."/>
            <person name="Mori M."/>
            <person name="Yoshida Y."/>
            <person name="Ohtoshi R."/>
            <person name="Malay A.D."/>
            <person name="Moran D.A.P."/>
            <person name="Tomita M."/>
            <person name="Numata K."/>
            <person name="Arakawa K."/>
        </authorList>
    </citation>
    <scope>NUCLEOTIDE SEQUENCE</scope>
</reference>
<gene>
    <name evidence="1" type="ORF">TNCT_490301</name>
</gene>
<protein>
    <submittedName>
        <fullName evidence="1">Uncharacterized protein</fullName>
    </submittedName>
</protein>
<dbReference type="EMBL" id="BMAO01015560">
    <property type="protein sequence ID" value="GFR02553.1"/>
    <property type="molecule type" value="Genomic_DNA"/>
</dbReference>